<dbReference type="GO" id="GO:0016491">
    <property type="term" value="F:oxidoreductase activity"/>
    <property type="evidence" value="ECO:0007669"/>
    <property type="project" value="UniProtKB-KW"/>
</dbReference>
<dbReference type="InterPro" id="IPR050260">
    <property type="entry name" value="FAD-bd_OxRdtase"/>
</dbReference>
<evidence type="ECO:0000256" key="3">
    <source>
        <dbReference type="ARBA" id="ARBA00022630"/>
    </source>
</evidence>
<keyword evidence="5" id="KW-0560">Oxidoreductase</keyword>
<dbReference type="SUPFAM" id="SSF55424">
    <property type="entry name" value="FAD/NAD-linked reductases, dimerisation (C-terminal) domain"/>
    <property type="match status" value="1"/>
</dbReference>
<dbReference type="Proteomes" id="UP000192418">
    <property type="component" value="Unassembled WGS sequence"/>
</dbReference>
<dbReference type="PROSITE" id="PS50206">
    <property type="entry name" value="RHODANESE_3"/>
    <property type="match status" value="1"/>
</dbReference>
<comment type="similarity">
    <text evidence="2">Belongs to the class-III pyridine nucleotide-disulfide oxidoreductase family.</text>
</comment>
<evidence type="ECO:0000313" key="8">
    <source>
        <dbReference type="EMBL" id="SMC75643.1"/>
    </source>
</evidence>
<dbReference type="PANTHER" id="PTHR43429:SF1">
    <property type="entry name" value="NAD(P)H SULFUR OXIDOREDUCTASE (COA-DEPENDENT)"/>
    <property type="match status" value="1"/>
</dbReference>
<dbReference type="InterPro" id="IPR023753">
    <property type="entry name" value="FAD/NAD-binding_dom"/>
</dbReference>
<dbReference type="PANTHER" id="PTHR43429">
    <property type="entry name" value="PYRIDINE NUCLEOTIDE-DISULFIDE OXIDOREDUCTASE DOMAIN-CONTAINING"/>
    <property type="match status" value="1"/>
</dbReference>
<dbReference type="EMBL" id="FWXY01000009">
    <property type="protein sequence ID" value="SMC75643.1"/>
    <property type="molecule type" value="Genomic_DNA"/>
</dbReference>
<dbReference type="Gene3D" id="3.50.50.60">
    <property type="entry name" value="FAD/NAD(P)-binding domain"/>
    <property type="match status" value="2"/>
</dbReference>
<dbReference type="InterPro" id="IPR001763">
    <property type="entry name" value="Rhodanese-like_dom"/>
</dbReference>
<dbReference type="PRINTS" id="PR00368">
    <property type="entry name" value="FADPNR"/>
</dbReference>
<dbReference type="Gene3D" id="3.40.250.10">
    <property type="entry name" value="Rhodanese-like domain"/>
    <property type="match status" value="1"/>
</dbReference>
<gene>
    <name evidence="8" type="ORF">SAMN02746065_10979</name>
</gene>
<dbReference type="Pfam" id="PF02852">
    <property type="entry name" value="Pyr_redox_dim"/>
    <property type="match status" value="1"/>
</dbReference>
<keyword evidence="6" id="KW-0676">Redox-active center</keyword>
<evidence type="ECO:0000256" key="2">
    <source>
        <dbReference type="ARBA" id="ARBA00009130"/>
    </source>
</evidence>
<name>A0A1W2BRR6_9BACT</name>
<feature type="domain" description="Rhodanese" evidence="7">
    <location>
        <begin position="478"/>
        <end position="568"/>
    </location>
</feature>
<evidence type="ECO:0000256" key="5">
    <source>
        <dbReference type="ARBA" id="ARBA00023002"/>
    </source>
</evidence>
<evidence type="ECO:0000256" key="1">
    <source>
        <dbReference type="ARBA" id="ARBA00001974"/>
    </source>
</evidence>
<dbReference type="SUPFAM" id="SSF52821">
    <property type="entry name" value="Rhodanese/Cell cycle control phosphatase"/>
    <property type="match status" value="1"/>
</dbReference>
<keyword evidence="3" id="KW-0285">Flavoprotein</keyword>
<comment type="cofactor">
    <cofactor evidence="1">
        <name>FAD</name>
        <dbReference type="ChEBI" id="CHEBI:57692"/>
    </cofactor>
</comment>
<evidence type="ECO:0000256" key="6">
    <source>
        <dbReference type="ARBA" id="ARBA00023284"/>
    </source>
</evidence>
<evidence type="ECO:0000313" key="9">
    <source>
        <dbReference type="Proteomes" id="UP000192418"/>
    </source>
</evidence>
<dbReference type="Pfam" id="PF07992">
    <property type="entry name" value="Pyr_redox_2"/>
    <property type="match status" value="1"/>
</dbReference>
<dbReference type="RefSeq" id="WP_084068892.1">
    <property type="nucleotide sequence ID" value="NZ_FWXY01000009.1"/>
</dbReference>
<dbReference type="OrthoDB" id="9769238at2"/>
<dbReference type="InterPro" id="IPR036188">
    <property type="entry name" value="FAD/NAD-bd_sf"/>
</dbReference>
<dbReference type="STRING" id="1121400.SAMN02746065_10979"/>
<protein>
    <submittedName>
        <fullName evidence="8">NADPH-dependent 2,4-dienoyl-CoA reductase, sulfur reductase</fullName>
    </submittedName>
</protein>
<dbReference type="InterPro" id="IPR036873">
    <property type="entry name" value="Rhodanese-like_dom_sf"/>
</dbReference>
<evidence type="ECO:0000256" key="4">
    <source>
        <dbReference type="ARBA" id="ARBA00022827"/>
    </source>
</evidence>
<dbReference type="InterPro" id="IPR016156">
    <property type="entry name" value="FAD/NAD-linked_Rdtase_dimer_sf"/>
</dbReference>
<dbReference type="SUPFAM" id="SSF51905">
    <property type="entry name" value="FAD/NAD(P)-binding domain"/>
    <property type="match status" value="1"/>
</dbReference>
<evidence type="ECO:0000259" key="7">
    <source>
        <dbReference type="PROSITE" id="PS50206"/>
    </source>
</evidence>
<dbReference type="PRINTS" id="PR00411">
    <property type="entry name" value="PNDRDTASEI"/>
</dbReference>
<dbReference type="InterPro" id="IPR004099">
    <property type="entry name" value="Pyr_nucl-diS_OxRdtase_dimer"/>
</dbReference>
<proteinExistence type="inferred from homology"/>
<dbReference type="AlphaFoldDB" id="A0A1W2BRR6"/>
<keyword evidence="9" id="KW-1185">Reference proteome</keyword>
<accession>A0A1W2BRR6</accession>
<reference evidence="8 9" key="1">
    <citation type="submission" date="2017-04" db="EMBL/GenBank/DDBJ databases">
        <authorList>
            <person name="Afonso C.L."/>
            <person name="Miller P.J."/>
            <person name="Scott M.A."/>
            <person name="Spackman E."/>
            <person name="Goraichik I."/>
            <person name="Dimitrov K.M."/>
            <person name="Suarez D.L."/>
            <person name="Swayne D.E."/>
        </authorList>
    </citation>
    <scope>NUCLEOTIDE SEQUENCE [LARGE SCALE GENOMIC DNA]</scope>
    <source>
        <strain evidence="8 9">DSM 3385</strain>
    </source>
</reference>
<organism evidence="8 9">
    <name type="scientific">Desulfocicer vacuolatum DSM 3385</name>
    <dbReference type="NCBI Taxonomy" id="1121400"/>
    <lineage>
        <taxon>Bacteria</taxon>
        <taxon>Pseudomonadati</taxon>
        <taxon>Thermodesulfobacteriota</taxon>
        <taxon>Desulfobacteria</taxon>
        <taxon>Desulfobacterales</taxon>
        <taxon>Desulfobacteraceae</taxon>
        <taxon>Desulfocicer</taxon>
    </lineage>
</organism>
<sequence length="568" mass="61056">MSKKVLIIGAVALGPKVACRLRRIDPDVEITMIDRDELISYGGCGIPYYVGGDVADIEGLRSTIAHAIRDAEFFKATKGAEVLTGVEAVAIKRAEKKVVVRHLKEDREEEMPYDQLVIATGATPMRPPIPGADLPQVHVVSNLHHAKAIKDAISKGEVENAVVIGAGAIGIEMAEAFTDLWGIDTTLIEMADQVLPQALGKDMSRIAEKKLREHGVELLLSQRVMKINGDAENGVQSVETQEKTIPCSMVILAAGVRPNSQLAADAGLALGRCGGVLVNRRMQTSDPNIFSGGDCAEFPNLISGQEILMPLGSLANRQGRIIATNLNGGAAQFPGAVGAFCIKIFDMGMAKAGLTTAQAAAAGFDPVDVVVAQSDRAHFFPDADFMFMKLIADRKSRKILGVEAAGPQGDAVKARVDAVAPLLKFGVDVDEIANLEVSYAPPYASAMDIVNNAGNALDNTLNGSLKSIDTWEFLEKFKNENARVVDVRSTVQAEPFVEKYGDQWLNIPQDEFRKRVNEIPKDEPIYMLCGTGPRSYECQVILAAHGITNSFNIQGGYGMILAIHEPLV</sequence>
<keyword evidence="4" id="KW-0274">FAD</keyword>